<dbReference type="InterPro" id="IPR050084">
    <property type="entry name" value="NADPH_dep_7-cyano-7-deazaG_red"/>
</dbReference>
<keyword evidence="1 5" id="KW-0963">Cytoplasm</keyword>
<comment type="pathway">
    <text evidence="5">tRNA modification; tRNA-queuosine biosynthesis.</text>
</comment>
<dbReference type="Pfam" id="PF14819">
    <property type="entry name" value="QueF_N"/>
    <property type="match status" value="1"/>
</dbReference>
<evidence type="ECO:0000256" key="4">
    <source>
        <dbReference type="ARBA" id="ARBA00023002"/>
    </source>
</evidence>
<reference evidence="7 8" key="1">
    <citation type="submission" date="2015-01" db="EMBL/GenBank/DDBJ databases">
        <title>Draft genome sequence of Rickettsia monacensis strain IrR/Munich.</title>
        <authorList>
            <person name="Felsheim R.F."/>
            <person name="Johnson S.L."/>
            <person name="Kurtti T.J."/>
            <person name="Munderloh U.G."/>
        </authorList>
    </citation>
    <scope>NUCLEOTIDE SEQUENCE [LARGE SCALE GENOMIC DNA]</scope>
    <source>
        <strain evidence="7 8">IrR/Munich</strain>
    </source>
</reference>
<evidence type="ECO:0000256" key="1">
    <source>
        <dbReference type="ARBA" id="ARBA00022490"/>
    </source>
</evidence>
<dbReference type="HAMAP" id="MF_00817">
    <property type="entry name" value="QueF_type2"/>
    <property type="match status" value="1"/>
</dbReference>
<comment type="subcellular location">
    <subcellularLocation>
        <location evidence="5">Cytoplasm</location>
    </subcellularLocation>
</comment>
<feature type="binding site" evidence="5">
    <location>
        <begin position="83"/>
        <end position="84"/>
    </location>
    <ligand>
        <name>NADPH</name>
        <dbReference type="ChEBI" id="CHEBI:57783"/>
    </ligand>
</feature>
<dbReference type="EC" id="1.7.1.13" evidence="5"/>
<feature type="binding site" evidence="5">
    <location>
        <begin position="81"/>
        <end position="83"/>
    </location>
    <ligand>
        <name>substrate</name>
    </ligand>
</feature>
<dbReference type="Gene3D" id="3.30.1130.10">
    <property type="match status" value="2"/>
</dbReference>
<dbReference type="InterPro" id="IPR029500">
    <property type="entry name" value="QueF"/>
</dbReference>
<dbReference type="KEGG" id="rmc:RMONA_02415"/>
<evidence type="ECO:0000313" key="7">
    <source>
        <dbReference type="EMBL" id="CEO16889.1"/>
    </source>
</evidence>
<dbReference type="Pfam" id="PF14489">
    <property type="entry name" value="QueF"/>
    <property type="match status" value="1"/>
</dbReference>
<comment type="catalytic activity">
    <reaction evidence="5">
        <text>7-aminomethyl-7-carbaguanine + 2 NADP(+) = 7-cyano-7-carbaguanine + 2 NADPH + 3 H(+)</text>
        <dbReference type="Rhea" id="RHEA:13409"/>
        <dbReference type="ChEBI" id="CHEBI:15378"/>
        <dbReference type="ChEBI" id="CHEBI:45075"/>
        <dbReference type="ChEBI" id="CHEBI:57783"/>
        <dbReference type="ChEBI" id="CHEBI:58349"/>
        <dbReference type="ChEBI" id="CHEBI:58703"/>
        <dbReference type="EC" id="1.7.1.13"/>
    </reaction>
</comment>
<evidence type="ECO:0000259" key="6">
    <source>
        <dbReference type="Pfam" id="PF14819"/>
    </source>
</evidence>
<evidence type="ECO:0000256" key="5">
    <source>
        <dbReference type="HAMAP-Rule" id="MF_00817"/>
    </source>
</evidence>
<feature type="binding site" evidence="5">
    <location>
        <begin position="247"/>
        <end position="248"/>
    </location>
    <ligand>
        <name>NADPH</name>
        <dbReference type="ChEBI" id="CHEBI:57783"/>
    </ligand>
</feature>
<keyword evidence="4 5" id="KW-0560">Oxidoreductase</keyword>
<dbReference type="AlphaFoldDB" id="A0A0B7J3M2"/>
<dbReference type="UniPathway" id="UPA00392"/>
<dbReference type="InterPro" id="IPR029139">
    <property type="entry name" value="QueF_N"/>
</dbReference>
<comment type="subunit">
    <text evidence="5">Homodimer.</text>
</comment>
<protein>
    <recommendedName>
        <fullName evidence="5">NADPH-dependent 7-cyano-7-deazaguanine reductase</fullName>
        <ecNumber evidence="5">1.7.1.13</ecNumber>
    </recommendedName>
    <alternativeName>
        <fullName evidence="5">7-cyano-7-carbaguanine reductase</fullName>
    </alternativeName>
    <alternativeName>
        <fullName evidence="5">NADPH-dependent nitrile oxidoreductase</fullName>
    </alternativeName>
    <alternativeName>
        <fullName evidence="5">PreQ(0) reductase</fullName>
    </alternativeName>
</protein>
<feature type="active site" description="Thioimide intermediate" evidence="5">
    <location>
        <position position="179"/>
    </location>
</feature>
<keyword evidence="8" id="KW-1185">Reference proteome</keyword>
<dbReference type="InterPro" id="IPR043133">
    <property type="entry name" value="GTP-CH-I_C/QueF"/>
</dbReference>
<keyword evidence="3 5" id="KW-0521">NADP</keyword>
<sequence>MPLSTSLLGKKSTYKDSYDATLLFKIPRINNRNELGINSNNLPFYGVDVWNTYELSCLNKNGKPWVGIGTFYIPTDSENIVESKSFKLYLNSFNNFVVESVEELERIILQDLSNVTHAKVTGRIFPINTKIEFGVPSGKNIDDLDIVCNNYGPPDNSLIEYEDVLVEEEINSNLLKSNCLVTGQPDWGTIVIKYKGKKLKHDSFLKYLISFRNCNEFAEQCAERIFTDIKNAINPDFLSIYIVYTRRGGIDICPYRSSTDKSYTLPSDKRLIRQ</sequence>
<organism evidence="7 8">
    <name type="scientific">Rickettsia monacensis</name>
    <dbReference type="NCBI Taxonomy" id="109232"/>
    <lineage>
        <taxon>Bacteria</taxon>
        <taxon>Pseudomonadati</taxon>
        <taxon>Pseudomonadota</taxon>
        <taxon>Alphaproteobacteria</taxon>
        <taxon>Rickettsiales</taxon>
        <taxon>Rickettsiaceae</taxon>
        <taxon>Rickettsieae</taxon>
        <taxon>Rickettsia</taxon>
        <taxon>spotted fever group</taxon>
    </lineage>
</organism>
<dbReference type="Proteomes" id="UP000018149">
    <property type="component" value="Chromosome I"/>
</dbReference>
<evidence type="ECO:0000256" key="2">
    <source>
        <dbReference type="ARBA" id="ARBA00022785"/>
    </source>
</evidence>
<dbReference type="PIRSF" id="PIRSF004750">
    <property type="entry name" value="Nitrile_oxidored_YqcD_prd"/>
    <property type="match status" value="1"/>
</dbReference>
<dbReference type="RefSeq" id="WP_023507425.1">
    <property type="nucleotide sequence ID" value="NZ_LN794217.1"/>
</dbReference>
<proteinExistence type="inferred from homology"/>
<accession>A0A0B7J3M2</accession>
<comment type="function">
    <text evidence="5">Catalyzes the NADPH-dependent reduction of 7-cyano-7-deazaguanine (preQ0) to 7-aminomethyl-7-deazaguanine (preQ1).</text>
</comment>
<evidence type="ECO:0000256" key="3">
    <source>
        <dbReference type="ARBA" id="ARBA00022857"/>
    </source>
</evidence>
<dbReference type="NCBIfam" id="TIGR03138">
    <property type="entry name" value="QueF"/>
    <property type="match status" value="1"/>
</dbReference>
<gene>
    <name evidence="5 7" type="primary">queF</name>
    <name evidence="7" type="ORF">RMONA_02415</name>
</gene>
<dbReference type="GO" id="GO:0005737">
    <property type="term" value="C:cytoplasm"/>
    <property type="evidence" value="ECO:0007669"/>
    <property type="project" value="UniProtKB-SubCell"/>
</dbReference>
<reference evidence="8" key="2">
    <citation type="submission" date="2015-01" db="EMBL/GenBank/DDBJ databases">
        <authorList>
            <person name="Felsheim R."/>
        </authorList>
    </citation>
    <scope>NUCLEOTIDE SEQUENCE [LARGE SCALE GENOMIC DNA]</scope>
    <source>
        <strain evidence="8">IrR/Munich</strain>
    </source>
</reference>
<name>A0A0B7J3M2_9RICK</name>
<dbReference type="GO" id="GO:0033739">
    <property type="term" value="F:preQ1 synthase activity"/>
    <property type="evidence" value="ECO:0007669"/>
    <property type="project" value="UniProtKB-UniRule"/>
</dbReference>
<dbReference type="GO" id="GO:0008616">
    <property type="term" value="P:tRNA queuosine(34) biosynthetic process"/>
    <property type="evidence" value="ECO:0007669"/>
    <property type="project" value="UniProtKB-UniRule"/>
</dbReference>
<dbReference type="PANTHER" id="PTHR34354:SF1">
    <property type="entry name" value="NADPH-DEPENDENT 7-CYANO-7-DEAZAGUANINE REDUCTASE"/>
    <property type="match status" value="1"/>
</dbReference>
<evidence type="ECO:0000313" key="8">
    <source>
        <dbReference type="Proteomes" id="UP000018149"/>
    </source>
</evidence>
<feature type="binding site" evidence="5">
    <location>
        <begin position="218"/>
        <end position="219"/>
    </location>
    <ligand>
        <name>substrate</name>
    </ligand>
</feature>
<dbReference type="HOGENOM" id="CLU_054738_0_0_5"/>
<keyword evidence="2 5" id="KW-0671">Queuosine biosynthesis</keyword>
<dbReference type="SUPFAM" id="SSF55620">
    <property type="entry name" value="Tetrahydrobiopterin biosynthesis enzymes-like"/>
    <property type="match status" value="1"/>
</dbReference>
<feature type="active site" description="Proton donor" evidence="5">
    <location>
        <position position="186"/>
    </location>
</feature>
<dbReference type="PANTHER" id="PTHR34354">
    <property type="entry name" value="NADPH-DEPENDENT 7-CYANO-7-DEAZAGUANINE REDUCTASE"/>
    <property type="match status" value="1"/>
</dbReference>
<feature type="domain" description="NADPH-dependent 7-cyano-7-deazaguanine reductase N-terminal" evidence="6">
    <location>
        <begin position="14"/>
        <end position="122"/>
    </location>
</feature>
<comment type="similarity">
    <text evidence="5">Belongs to the GTP cyclohydrolase I family. QueF type 2 subfamily.</text>
</comment>
<dbReference type="STRING" id="109232.RMONA_02415"/>
<dbReference type="InterPro" id="IPR016428">
    <property type="entry name" value="QueF_type2"/>
</dbReference>
<dbReference type="EMBL" id="LN794217">
    <property type="protein sequence ID" value="CEO16889.1"/>
    <property type="molecule type" value="Genomic_DNA"/>
</dbReference>